<keyword evidence="5" id="KW-0843">Virulence</keyword>
<dbReference type="Gene3D" id="3.80.10.10">
    <property type="entry name" value="Ribonuclease Inhibitor"/>
    <property type="match status" value="2"/>
</dbReference>
<dbReference type="PANTHER" id="PTHR48051">
    <property type="match status" value="1"/>
</dbReference>
<dbReference type="Proteomes" id="UP000268696">
    <property type="component" value="Chromosome"/>
</dbReference>
<keyword evidence="6" id="KW-1035">Host cytoplasm</keyword>
<keyword evidence="6" id="KW-0832">Ubl conjugation</keyword>
<dbReference type="PROSITE" id="PS51450">
    <property type="entry name" value="LRR"/>
    <property type="match status" value="1"/>
</dbReference>
<dbReference type="GO" id="GO:0005576">
    <property type="term" value="C:extracellular region"/>
    <property type="evidence" value="ECO:0007669"/>
    <property type="project" value="UniProtKB-UniRule"/>
</dbReference>
<dbReference type="GO" id="GO:0061630">
    <property type="term" value="F:ubiquitin protein ligase activity"/>
    <property type="evidence" value="ECO:0007669"/>
    <property type="project" value="UniProtKB-EC"/>
</dbReference>
<evidence type="ECO:0000256" key="3">
    <source>
        <dbReference type="ARBA" id="ARBA00022614"/>
    </source>
</evidence>
<evidence type="ECO:0000256" key="5">
    <source>
        <dbReference type="ARBA" id="ARBA00023026"/>
    </source>
</evidence>
<dbReference type="EC" id="2.3.2.27" evidence="2"/>
<keyword evidence="6" id="KW-0833">Ubl conjugation pathway</keyword>
<comment type="PTM">
    <text evidence="6">Ubiquitinated in the presence of host E1 ubiquitin-activating enzyme, E2 ubiquitin-conjugating enzyme and ubiquitin.</text>
</comment>
<dbReference type="PROSITE" id="PS52053">
    <property type="entry name" value="NEL"/>
    <property type="match status" value="1"/>
</dbReference>
<evidence type="ECO:0000259" key="7">
    <source>
        <dbReference type="PROSITE" id="PS52053"/>
    </source>
</evidence>
<keyword evidence="6" id="KW-0964">Secreted</keyword>
<dbReference type="Pfam" id="PF14496">
    <property type="entry name" value="NEL"/>
    <property type="match status" value="1"/>
</dbReference>
<keyword evidence="6" id="KW-0808">Transferase</keyword>
<accession>A0A3G7U845</accession>
<keyword evidence="4" id="KW-0677">Repeat</keyword>
<dbReference type="SUPFAM" id="SSF52058">
    <property type="entry name" value="L domain-like"/>
    <property type="match status" value="2"/>
</dbReference>
<dbReference type="InterPro" id="IPR032675">
    <property type="entry name" value="LRR_dom_sf"/>
</dbReference>
<dbReference type="Gene3D" id="1.20.58.360">
    <property type="entry name" value="Shigella T3SS effector IpaH defines"/>
    <property type="match status" value="1"/>
</dbReference>
<name>A0A3G7U845_9PSED</name>
<gene>
    <name evidence="8" type="ORF">C4K03_2673</name>
</gene>
<evidence type="ECO:0000256" key="6">
    <source>
        <dbReference type="PROSITE-ProRule" id="PRU01398"/>
    </source>
</evidence>
<comment type="catalytic activity">
    <reaction evidence="1">
        <text>S-ubiquitinyl-[E2 ubiquitin-conjugating enzyme]-L-cysteine + [acceptor protein]-L-lysine = [E2 ubiquitin-conjugating enzyme]-L-cysteine + N(6)-ubiquitinyl-[acceptor protein]-L-lysine.</text>
        <dbReference type="EC" id="2.3.2.27"/>
    </reaction>
</comment>
<evidence type="ECO:0000313" key="9">
    <source>
        <dbReference type="Proteomes" id="UP000268696"/>
    </source>
</evidence>
<proteinExistence type="inferred from homology"/>
<dbReference type="InterPro" id="IPR046673">
    <property type="entry name" value="ToxA_N"/>
</dbReference>
<evidence type="ECO:0000313" key="8">
    <source>
        <dbReference type="EMBL" id="AZE54828.1"/>
    </source>
</evidence>
<protein>
    <recommendedName>
        <fullName evidence="2">RING-type E3 ubiquitin transferase</fullName>
        <ecNumber evidence="2">2.3.2.27</ecNumber>
    </recommendedName>
</protein>
<evidence type="ECO:0000256" key="4">
    <source>
        <dbReference type="ARBA" id="ARBA00022737"/>
    </source>
</evidence>
<evidence type="ECO:0000256" key="1">
    <source>
        <dbReference type="ARBA" id="ARBA00000900"/>
    </source>
</evidence>
<feature type="active site" description="Glycyl thioester intermediate" evidence="6">
    <location>
        <position position="1762"/>
    </location>
</feature>
<dbReference type="EMBL" id="CP027754">
    <property type="protein sequence ID" value="AZE54828.1"/>
    <property type="molecule type" value="Genomic_DNA"/>
</dbReference>
<dbReference type="Pfam" id="PF13855">
    <property type="entry name" value="LRR_8"/>
    <property type="match status" value="1"/>
</dbReference>
<reference evidence="8 9" key="1">
    <citation type="submission" date="2018-03" db="EMBL/GenBank/DDBJ databases">
        <title>Diversity of phytobeneficial traits revealed by whole-genome analysis of worldwide-isolated phenazine-producing Pseudomonas spp.</title>
        <authorList>
            <person name="Biessy A."/>
            <person name="Novinscak A."/>
            <person name="Blom J."/>
            <person name="Leger G."/>
            <person name="Thomashow L.S."/>
            <person name="Cazorla F.M."/>
            <person name="Josic D."/>
            <person name="Filion M."/>
        </authorList>
    </citation>
    <scope>NUCLEOTIDE SEQUENCE [LARGE SCALE GENOMIC DNA]</scope>
    <source>
        <strain evidence="8 9">30B</strain>
    </source>
</reference>
<dbReference type="InterPro" id="IPR029487">
    <property type="entry name" value="NEL_dom"/>
</dbReference>
<dbReference type="RefSeq" id="WP_124377554.1">
    <property type="nucleotide sequence ID" value="NZ_CP027754.1"/>
</dbReference>
<dbReference type="GO" id="GO:0016567">
    <property type="term" value="P:protein ubiquitination"/>
    <property type="evidence" value="ECO:0007669"/>
    <property type="project" value="InterPro"/>
</dbReference>
<keyword evidence="3" id="KW-0433">Leucine-rich repeat</keyword>
<dbReference type="InterPro" id="IPR050216">
    <property type="entry name" value="LRR_domain-containing"/>
</dbReference>
<comment type="similarity">
    <text evidence="6">Belongs to the LRR-containing bacterial E3 ligase family.</text>
</comment>
<dbReference type="Pfam" id="PF20178">
    <property type="entry name" value="ToxA_N"/>
    <property type="match status" value="1"/>
</dbReference>
<evidence type="ECO:0000256" key="2">
    <source>
        <dbReference type="ARBA" id="ARBA00012483"/>
    </source>
</evidence>
<organism evidence="8 9">
    <name type="scientific">Pseudomonas synxantha</name>
    <dbReference type="NCBI Taxonomy" id="47883"/>
    <lineage>
        <taxon>Bacteria</taxon>
        <taxon>Pseudomonadati</taxon>
        <taxon>Pseudomonadota</taxon>
        <taxon>Gammaproteobacteria</taxon>
        <taxon>Pseudomonadales</taxon>
        <taxon>Pseudomonadaceae</taxon>
        <taxon>Pseudomonas</taxon>
    </lineage>
</organism>
<dbReference type="InterPro" id="IPR001611">
    <property type="entry name" value="Leu-rich_rpt"/>
</dbReference>
<feature type="domain" description="NEL" evidence="7">
    <location>
        <begin position="1675"/>
        <end position="1988"/>
    </location>
</feature>
<dbReference type="PANTHER" id="PTHR48051:SF42">
    <property type="entry name" value="LEUCINE-RICH REPEAT-CONTAINING PROTEIN 18-LIKE"/>
    <property type="match status" value="1"/>
</dbReference>
<dbReference type="InterPro" id="IPR003591">
    <property type="entry name" value="Leu-rich_rpt_typical-subtyp"/>
</dbReference>
<dbReference type="GO" id="GO:0005737">
    <property type="term" value="C:cytoplasm"/>
    <property type="evidence" value="ECO:0007669"/>
    <property type="project" value="TreeGrafter"/>
</dbReference>
<dbReference type="SMART" id="SM00369">
    <property type="entry name" value="LRR_TYP"/>
    <property type="match status" value="6"/>
</dbReference>
<sequence length="2337" mass="260204">MSDSPATPAAEGTFNVDLRGVHYDFLKDRVPSWFTQATAQRQQELANHELELPSWYLNATAQDKNALADSHSRYRETLNQVENSLGSIKDVLAFAEQPLKDAIKKHFNLDLEVKNVYFARKYGFKSRDDLFGAFVFEQQSSPYYEYRTVSLLEAALANFTPDEAQAAACSDCQIITTWDASNSAIVPDFNVINAHAVAIAPHEFAQMCRTLDLGNLYQQHIKSIVQPADAGKRAELETQLQEHQRQLLALSAEVARHQPHWGISTAAHRMIQQIITDPGSATLDGIPVTFAALKLFGSVLVGPLLIGPARIGSGVIERLVVYIPNDPQQPLREYPSSGDFMADLRTRLHSASYRRFFSRFVPQREQGVFFQQFNRLYKPANGNGAAGDYPMQSSPARLPVDELAISADLWKPLREAHLRKILSDARAVAVPTGDEDRKARMDRLSSYLDAVVSVFNLAAFVVPGLGPIMLAVGAAQMGSEVFEGFEAYEQGDIKAMWAHFASVALNVAFIGTGAKVLPEVKLVSMVDNLKPVTLPTGKQMLWNPDLTPYKVPVELAPDATPDALGLFQHNGQTILPHEGDHYSVRQEPVTGRFRIQHPGRPGAYEPLLEHNHAGAWSHEVEAPLTWDKATLVRRLGLEQRGLDPATLEQARSASGVDEDVLRQTFVDRQPVPLLLEDTLQHFKAHQALTRFIEQMNSPDPAVYAQADPALQLQIMRRRGMLPADTPLRILDSHGKTLWEDDAPVTASRRVVVVNDNQMAGGELLDQVLYSLQGIEPTLADIPGTAADTLAIRAAKLRSYIADIVTTYKGALVEEHYNALNSSDDRDVRLVLGTYPKLPASMATELLKNLTGEELQAFQNTGILPDKYQQQALWFEQETRVSRAYEGLHLDTLADIDSLRLALRTLETLPGWPRGTRVEMRQHSAQGTVLDAIGSVDSTTRRTLVLMDNGLFEAPMPRDFYAASWELLSAPERQALGFIDAAQLKSAIQQSPLPRAPLRTVLLEHPVRKPNIDPSLRLLGGGRGLRRLVTRVFGPSQASIDVRIKKLYPHLNAEELVALKLSLGEDIGAGLTLKEAESQTLMTELDTWVTANSSAASEPRPGSREPARKIASEIELFWRRLIRHDQMQLNLENKFELPVLSADFSHVERLKIYGAKSSANIDAFLKRFPRLKALKINRCRLEVIPSALSEMTELVSLDLSGNRISLPPQSATILKPLARLESLDLSNNLLGTAPDLSANPLLTRLNLRNTQLGQWPTGLGPRAGVQMKSVDLSYNLLHEVPDVLFTPTAEHVDTTARFNQVTRLEVNRFPDDYWKKFDDYWKNLIQTRPDLVEETRQIMFDSRNPSLEKVLRMYPNKSTQMARELIWGLGDGAHAKVSRLDVEFTTLQRQLDAWTFSGGGEHQRYVRTGQRQANAMGRDDRLRATQRILECWRRETPPKLASDGQSIGLELDLSDLTLPSLPDLDVDFSHVGSLKLNNMGLRTSPEGFLARFTHVRWLDLSNNQLRTLPPALGDMHGLTRLFLNHNLIELTEETARILSQRVTLRALWLHHNSLRITPDFSQITDLRSLAMRNAGISTWPEGLLEQPHLDQIELSDNQIETLPAAIIAPTSERLAQTVRVSAVTSVAGNPLTPDTVRQVREYHQQLEQAGLASAQNPNLLVTTALNTRAAVVPGAVAQQRFLRWAQGLSDDQLSTRKAQWLALHDEDGADPFFVIIDDLRATGSAHADLQQRIWEVIDSISENTEDSERLRRELFELAGAPACCDRAAFIFSNLEVRTLIYKARVQALDKTQGEQLANLSKGLFRLQEVDKIAAADIQRSEAIVNDPAVSMAEKTHHRQRLTEEVEIRLAYRHGLKDRLQLPGQPKEVSYTHLGDVTPAMLDAAYEQVIALDNSPAEFQALLSQEFWQDYITEKYRAQFNEQAKPFQKDLATLQERLAAEQVSEAFYNESAGDLQAQLAITESALIEALTREEIVEILVPRERLEVLVPPGEHATPGLQLAQAQVISFNGKQYLVASMPDAGDGEHYTLWVQAQDNPFSLISSAIIAKPDAAGVWKRRGTAGGMLPGASGNERTPTSTPVTVMPYTADELSYMRRDVHFTTVKNIPGSYNRANNGKYPLRDLQGRPIRIRKLQRSVEREDSGTRYTSAQIKPYIQFEGYEHVAALYEQKLQLRTFTEQDMKVPQEKSLIGQSMVVAAKAIAKGETVGVYGGVVLPAEIFGTSQQTYIMHVGSRATLAGGVLGTEAVYLSGDNILSRINTNLEYDATGKPIRQATGGYNVEAVPFDVEADMWLGVGPSAATKRKNFILTSVFATEDIPAGSELRMNYEYTESMIKTQFS</sequence>